<comment type="caution">
    <text evidence="1">The sequence shown here is derived from an EMBL/GenBank/DDBJ whole genome shotgun (WGS) entry which is preliminary data.</text>
</comment>
<dbReference type="AlphaFoldDB" id="A0A7X6LNX2"/>
<organism evidence="1 2">
    <name type="scientific">Weissella hellenica</name>
    <dbReference type="NCBI Taxonomy" id="46256"/>
    <lineage>
        <taxon>Bacteria</taxon>
        <taxon>Bacillati</taxon>
        <taxon>Bacillota</taxon>
        <taxon>Bacilli</taxon>
        <taxon>Lactobacillales</taxon>
        <taxon>Lactobacillaceae</taxon>
        <taxon>Weissella</taxon>
    </lineage>
</organism>
<feature type="non-terminal residue" evidence="1">
    <location>
        <position position="36"/>
    </location>
</feature>
<dbReference type="SUPFAM" id="SSF46689">
    <property type="entry name" value="Homeodomain-like"/>
    <property type="match status" value="1"/>
</dbReference>
<reference evidence="1 2" key="1">
    <citation type="submission" date="2020-04" db="EMBL/GenBank/DDBJ databases">
        <title>MicrobeNet Type strains.</title>
        <authorList>
            <person name="Nicholson A.C."/>
        </authorList>
    </citation>
    <scope>NUCLEOTIDE SEQUENCE [LARGE SCALE GENOMIC DNA]</scope>
    <source>
        <strain evidence="1 2">CCUG 33494</strain>
    </source>
</reference>
<name>A0A7X6LNX2_WEIHE</name>
<gene>
    <name evidence="1" type="ORF">HF960_08370</name>
</gene>
<proteinExistence type="predicted"/>
<dbReference type="Proteomes" id="UP000585749">
    <property type="component" value="Unassembled WGS sequence"/>
</dbReference>
<evidence type="ECO:0000313" key="2">
    <source>
        <dbReference type="Proteomes" id="UP000585749"/>
    </source>
</evidence>
<evidence type="ECO:0000313" key="1">
    <source>
        <dbReference type="EMBL" id="NKY67654.1"/>
    </source>
</evidence>
<accession>A0A7X6LNX2</accession>
<sequence length="36" mass="4244">MKRYQDDFKASIVKMHREEKRSIRSLSEEYGVSPAA</sequence>
<dbReference type="EMBL" id="JAAXPM010000015">
    <property type="protein sequence ID" value="NKY67654.1"/>
    <property type="molecule type" value="Genomic_DNA"/>
</dbReference>
<protein>
    <submittedName>
        <fullName evidence="1">Transposase</fullName>
    </submittedName>
</protein>
<dbReference type="InterPro" id="IPR009057">
    <property type="entry name" value="Homeodomain-like_sf"/>
</dbReference>